<dbReference type="Pfam" id="PF07963">
    <property type="entry name" value="N_methyl"/>
    <property type="match status" value="1"/>
</dbReference>
<dbReference type="NCBIfam" id="TIGR02532">
    <property type="entry name" value="IV_pilin_GFxxxE"/>
    <property type="match status" value="1"/>
</dbReference>
<keyword evidence="1" id="KW-0812">Transmembrane</keyword>
<dbReference type="EMBL" id="RJVO01000004">
    <property type="protein sequence ID" value="ROH89462.1"/>
    <property type="molecule type" value="Genomic_DNA"/>
</dbReference>
<dbReference type="Gene3D" id="3.30.700.10">
    <property type="entry name" value="Glycoprotein, Type 4 Pilin"/>
    <property type="match status" value="1"/>
</dbReference>
<dbReference type="Proteomes" id="UP000282106">
    <property type="component" value="Unassembled WGS sequence"/>
</dbReference>
<gene>
    <name evidence="2" type="ORF">ED208_09990</name>
</gene>
<keyword evidence="1" id="KW-1133">Transmembrane helix</keyword>
<dbReference type="InterPro" id="IPR045584">
    <property type="entry name" value="Pilin-like"/>
</dbReference>
<evidence type="ECO:0000313" key="2">
    <source>
        <dbReference type="EMBL" id="ROH89462.1"/>
    </source>
</evidence>
<sequence length="171" mass="18464">MRKHCQQSPVNAALLPQATSTGGAQHRSQFGFSLIELMITVVIVSILAAIAIPSYSNSVTKSRRRAAEACLSIYVQYMERFYTANMRYDKRVDSTDNTLPAFDCASNQNTGNDYTYSFPSGSPTRSTYVVQAVPKGNQATRDTACGTLTLNQAGTRGANGSTAAANVSKCW</sequence>
<dbReference type="GO" id="GO:0043683">
    <property type="term" value="P:type IV pilus assembly"/>
    <property type="evidence" value="ECO:0007669"/>
    <property type="project" value="InterPro"/>
</dbReference>
<reference evidence="2 3" key="1">
    <citation type="submission" date="2018-10" db="EMBL/GenBank/DDBJ databases">
        <authorList>
            <person name="Chen W.-M."/>
        </authorList>
    </citation>
    <scope>NUCLEOTIDE SEQUENCE [LARGE SCALE GENOMIC DNA]</scope>
    <source>
        <strain evidence="2 3">THS-13</strain>
    </source>
</reference>
<feature type="transmembrane region" description="Helical" evidence="1">
    <location>
        <begin position="30"/>
        <end position="55"/>
    </location>
</feature>
<evidence type="ECO:0000313" key="3">
    <source>
        <dbReference type="Proteomes" id="UP000282106"/>
    </source>
</evidence>
<keyword evidence="1" id="KW-0472">Membrane</keyword>
<proteinExistence type="predicted"/>
<accession>A0A3N0V9Y0</accession>
<dbReference type="InterPro" id="IPR012902">
    <property type="entry name" value="N_methyl_site"/>
</dbReference>
<dbReference type="InterPro" id="IPR031982">
    <property type="entry name" value="PilE-like"/>
</dbReference>
<dbReference type="SUPFAM" id="SSF54523">
    <property type="entry name" value="Pili subunits"/>
    <property type="match status" value="1"/>
</dbReference>
<protein>
    <submittedName>
        <fullName evidence="2">Type IV pilin protein</fullName>
    </submittedName>
</protein>
<organism evidence="2 3">
    <name type="scientific">Stagnimonas aquatica</name>
    <dbReference type="NCBI Taxonomy" id="2689987"/>
    <lineage>
        <taxon>Bacteria</taxon>
        <taxon>Pseudomonadati</taxon>
        <taxon>Pseudomonadota</taxon>
        <taxon>Gammaproteobacteria</taxon>
        <taxon>Nevskiales</taxon>
        <taxon>Nevskiaceae</taxon>
        <taxon>Stagnimonas</taxon>
    </lineage>
</organism>
<keyword evidence="3" id="KW-1185">Reference proteome</keyword>
<comment type="caution">
    <text evidence="2">The sequence shown here is derived from an EMBL/GenBank/DDBJ whole genome shotgun (WGS) entry which is preliminary data.</text>
</comment>
<dbReference type="AlphaFoldDB" id="A0A3N0V9Y0"/>
<evidence type="ECO:0000256" key="1">
    <source>
        <dbReference type="SAM" id="Phobius"/>
    </source>
</evidence>
<dbReference type="InParanoid" id="A0A3N0V9Y0"/>
<dbReference type="RefSeq" id="WP_123211759.1">
    <property type="nucleotide sequence ID" value="NZ_RJVO01000004.1"/>
</dbReference>
<name>A0A3N0V9Y0_9GAMM</name>
<dbReference type="Pfam" id="PF16732">
    <property type="entry name" value="ComP_DUS"/>
    <property type="match status" value="1"/>
</dbReference>